<dbReference type="PROSITE" id="PS50090">
    <property type="entry name" value="MYB_LIKE"/>
    <property type="match status" value="2"/>
</dbReference>
<protein>
    <submittedName>
        <fullName evidence="10">Transcription factor MYB54-like</fullName>
    </submittedName>
</protein>
<dbReference type="CDD" id="cd00167">
    <property type="entry name" value="SANT"/>
    <property type="match status" value="2"/>
</dbReference>
<evidence type="ECO:0000256" key="2">
    <source>
        <dbReference type="ARBA" id="ARBA00022737"/>
    </source>
</evidence>
<evidence type="ECO:0000256" key="6">
    <source>
        <dbReference type="ARBA" id="ARBA00023242"/>
    </source>
</evidence>
<feature type="compositionally biased region" description="Polar residues" evidence="7">
    <location>
        <begin position="112"/>
        <end position="135"/>
    </location>
</feature>
<proteinExistence type="predicted"/>
<dbReference type="PANTHER" id="PTHR45614:SF264">
    <property type="entry name" value="HOMEODOMAIN-RELATED"/>
    <property type="match status" value="1"/>
</dbReference>
<dbReference type="EMBL" id="JBEAFC010000010">
    <property type="protein sequence ID" value="KAL1538965.1"/>
    <property type="molecule type" value="Genomic_DNA"/>
</dbReference>
<dbReference type="AlphaFoldDB" id="A0ABD1G4B6"/>
<sequence length="224" mass="24237">MATLRTSARGTKWHWTNEEDDLLITLVQKHGPARWDHIASHIQGRSGKSCRIRWLNQLQPGLDKTPFSVEEKQRLLLLHKEFGNRWSIIVSFFPGRTDNQVKNHYHILAGTRKSTPSSSSNDPHVSLDNGSTGLSQNQSISMVGSQFSDVTSGGMRPSFIGGSSSVYGKAANATQVGAPSSIPSNPGSRPHQMISDGSSMISDASSAGIQGPEFIDFLGVGSSY</sequence>
<gene>
    <name evidence="10" type="ORF">AAHA92_27649</name>
</gene>
<feature type="compositionally biased region" description="Low complexity" evidence="7">
    <location>
        <begin position="193"/>
        <end position="206"/>
    </location>
</feature>
<evidence type="ECO:0000256" key="1">
    <source>
        <dbReference type="ARBA" id="ARBA00004123"/>
    </source>
</evidence>
<feature type="domain" description="HTH myb-type" evidence="9">
    <location>
        <begin position="64"/>
        <end position="113"/>
    </location>
</feature>
<evidence type="ECO:0000313" key="11">
    <source>
        <dbReference type="Proteomes" id="UP001567538"/>
    </source>
</evidence>
<dbReference type="Proteomes" id="UP001567538">
    <property type="component" value="Unassembled WGS sequence"/>
</dbReference>
<feature type="domain" description="Myb-like" evidence="8">
    <location>
        <begin position="15"/>
        <end position="58"/>
    </location>
</feature>
<feature type="compositionally biased region" description="Polar residues" evidence="7">
    <location>
        <begin position="176"/>
        <end position="187"/>
    </location>
</feature>
<reference evidence="10 11" key="1">
    <citation type="submission" date="2024-06" db="EMBL/GenBank/DDBJ databases">
        <title>A chromosome level genome sequence of Diviner's sage (Salvia divinorum).</title>
        <authorList>
            <person name="Ford S.A."/>
            <person name="Ro D.-K."/>
            <person name="Ness R.W."/>
            <person name="Phillips M.A."/>
        </authorList>
    </citation>
    <scope>NUCLEOTIDE SEQUENCE [LARGE SCALE GENOMIC DNA]</scope>
    <source>
        <strain evidence="10">SAF-2024a</strain>
        <tissue evidence="10">Leaf</tissue>
    </source>
</reference>
<evidence type="ECO:0000313" key="10">
    <source>
        <dbReference type="EMBL" id="KAL1538965.1"/>
    </source>
</evidence>
<dbReference type="SUPFAM" id="SSF46689">
    <property type="entry name" value="Homeodomain-like"/>
    <property type="match status" value="1"/>
</dbReference>
<feature type="domain" description="Myb-like" evidence="8">
    <location>
        <begin position="59"/>
        <end position="109"/>
    </location>
</feature>
<dbReference type="PROSITE" id="PS51294">
    <property type="entry name" value="HTH_MYB"/>
    <property type="match status" value="2"/>
</dbReference>
<evidence type="ECO:0000259" key="8">
    <source>
        <dbReference type="PROSITE" id="PS50090"/>
    </source>
</evidence>
<dbReference type="InterPro" id="IPR009057">
    <property type="entry name" value="Homeodomain-like_sf"/>
</dbReference>
<keyword evidence="6" id="KW-0539">Nucleus</keyword>
<dbReference type="InterPro" id="IPR050560">
    <property type="entry name" value="MYB_TF"/>
</dbReference>
<feature type="domain" description="HTH myb-type" evidence="9">
    <location>
        <begin position="15"/>
        <end position="62"/>
    </location>
</feature>
<keyword evidence="4" id="KW-0238">DNA-binding</keyword>
<evidence type="ECO:0000256" key="5">
    <source>
        <dbReference type="ARBA" id="ARBA00023163"/>
    </source>
</evidence>
<dbReference type="InterPro" id="IPR001005">
    <property type="entry name" value="SANT/Myb"/>
</dbReference>
<dbReference type="Gene3D" id="1.10.10.60">
    <property type="entry name" value="Homeodomain-like"/>
    <property type="match status" value="2"/>
</dbReference>
<dbReference type="InterPro" id="IPR017930">
    <property type="entry name" value="Myb_dom"/>
</dbReference>
<feature type="region of interest" description="Disordered" evidence="7">
    <location>
        <begin position="111"/>
        <end position="135"/>
    </location>
</feature>
<keyword evidence="2" id="KW-0677">Repeat</keyword>
<dbReference type="GO" id="GO:0003677">
    <property type="term" value="F:DNA binding"/>
    <property type="evidence" value="ECO:0007669"/>
    <property type="project" value="UniProtKB-KW"/>
</dbReference>
<organism evidence="10 11">
    <name type="scientific">Salvia divinorum</name>
    <name type="common">Maria pastora</name>
    <name type="synonym">Diviner's sage</name>
    <dbReference type="NCBI Taxonomy" id="28513"/>
    <lineage>
        <taxon>Eukaryota</taxon>
        <taxon>Viridiplantae</taxon>
        <taxon>Streptophyta</taxon>
        <taxon>Embryophyta</taxon>
        <taxon>Tracheophyta</taxon>
        <taxon>Spermatophyta</taxon>
        <taxon>Magnoliopsida</taxon>
        <taxon>eudicotyledons</taxon>
        <taxon>Gunneridae</taxon>
        <taxon>Pentapetalae</taxon>
        <taxon>asterids</taxon>
        <taxon>lamiids</taxon>
        <taxon>Lamiales</taxon>
        <taxon>Lamiaceae</taxon>
        <taxon>Nepetoideae</taxon>
        <taxon>Mentheae</taxon>
        <taxon>Salviinae</taxon>
        <taxon>Salvia</taxon>
        <taxon>Salvia subgen. Calosphace</taxon>
    </lineage>
</organism>
<accession>A0ABD1G4B6</accession>
<evidence type="ECO:0000256" key="3">
    <source>
        <dbReference type="ARBA" id="ARBA00023015"/>
    </source>
</evidence>
<evidence type="ECO:0000259" key="9">
    <source>
        <dbReference type="PROSITE" id="PS51294"/>
    </source>
</evidence>
<name>A0ABD1G4B6_SALDI</name>
<dbReference type="Pfam" id="PF00249">
    <property type="entry name" value="Myb_DNA-binding"/>
    <property type="match status" value="2"/>
</dbReference>
<evidence type="ECO:0000256" key="4">
    <source>
        <dbReference type="ARBA" id="ARBA00023125"/>
    </source>
</evidence>
<keyword evidence="3" id="KW-0805">Transcription regulation</keyword>
<evidence type="ECO:0000256" key="7">
    <source>
        <dbReference type="SAM" id="MobiDB-lite"/>
    </source>
</evidence>
<keyword evidence="5" id="KW-0804">Transcription</keyword>
<comment type="subcellular location">
    <subcellularLocation>
        <location evidence="1">Nucleus</location>
    </subcellularLocation>
</comment>
<feature type="region of interest" description="Disordered" evidence="7">
    <location>
        <begin position="176"/>
        <end position="206"/>
    </location>
</feature>
<dbReference type="GO" id="GO:0005634">
    <property type="term" value="C:nucleus"/>
    <property type="evidence" value="ECO:0007669"/>
    <property type="project" value="UniProtKB-SubCell"/>
</dbReference>
<comment type="caution">
    <text evidence="10">The sequence shown here is derived from an EMBL/GenBank/DDBJ whole genome shotgun (WGS) entry which is preliminary data.</text>
</comment>
<keyword evidence="11" id="KW-1185">Reference proteome</keyword>
<dbReference type="FunFam" id="1.10.10.60:FF:000060">
    <property type="entry name" value="MYB transcription factor"/>
    <property type="match status" value="1"/>
</dbReference>
<dbReference type="PANTHER" id="PTHR45614">
    <property type="entry name" value="MYB PROTEIN-RELATED"/>
    <property type="match status" value="1"/>
</dbReference>
<dbReference type="SMART" id="SM00717">
    <property type="entry name" value="SANT"/>
    <property type="match status" value="2"/>
</dbReference>